<reference evidence="2 3" key="1">
    <citation type="journal article" date="2019" name="Microorganisms">
        <title>Paenibacillus lutrae sp. nov., A Chitinolytic Species Isolated from A River Otter in Castril Natural Park, Granada, Spain.</title>
        <authorList>
            <person name="Rodriguez M."/>
            <person name="Reina J.C."/>
            <person name="Bejar V."/>
            <person name="Llamas I."/>
        </authorList>
    </citation>
    <scope>NUCLEOTIDE SEQUENCE [LARGE SCALE GENOMIC DNA]</scope>
    <source>
        <strain evidence="2 3">N10</strain>
    </source>
</reference>
<organism evidence="2 3">
    <name type="scientific">Paenibacillus lutrae</name>
    <dbReference type="NCBI Taxonomy" id="2078573"/>
    <lineage>
        <taxon>Bacteria</taxon>
        <taxon>Bacillati</taxon>
        <taxon>Bacillota</taxon>
        <taxon>Bacilli</taxon>
        <taxon>Bacillales</taxon>
        <taxon>Paenibacillaceae</taxon>
        <taxon>Paenibacillus</taxon>
    </lineage>
</organism>
<evidence type="ECO:0000313" key="2">
    <source>
        <dbReference type="EMBL" id="MVP02411.1"/>
    </source>
</evidence>
<dbReference type="OrthoDB" id="2624681at2"/>
<dbReference type="Proteomes" id="UP000490800">
    <property type="component" value="Unassembled WGS sequence"/>
</dbReference>
<accession>A0A7X3FME5</accession>
<dbReference type="AlphaFoldDB" id="A0A7X3FME5"/>
<protein>
    <recommendedName>
        <fullName evidence="4">ATPase</fullName>
    </recommendedName>
</protein>
<comment type="caution">
    <text evidence="2">The sequence shown here is derived from an EMBL/GenBank/DDBJ whole genome shotgun (WGS) entry which is preliminary data.</text>
</comment>
<feature type="region of interest" description="Disordered" evidence="1">
    <location>
        <begin position="85"/>
        <end position="105"/>
    </location>
</feature>
<dbReference type="EMBL" id="RHLK01000023">
    <property type="protein sequence ID" value="MVP02411.1"/>
    <property type="molecule type" value="Genomic_DNA"/>
</dbReference>
<gene>
    <name evidence="2" type="ORF">EDM21_23285</name>
</gene>
<evidence type="ECO:0008006" key="4">
    <source>
        <dbReference type="Google" id="ProtNLM"/>
    </source>
</evidence>
<evidence type="ECO:0000313" key="3">
    <source>
        <dbReference type="Proteomes" id="UP000490800"/>
    </source>
</evidence>
<keyword evidence="3" id="KW-1185">Reference proteome</keyword>
<evidence type="ECO:0000256" key="1">
    <source>
        <dbReference type="SAM" id="MobiDB-lite"/>
    </source>
</evidence>
<dbReference type="RefSeq" id="WP_157338768.1">
    <property type="nucleotide sequence ID" value="NZ_RHLK01000023.1"/>
</dbReference>
<proteinExistence type="predicted"/>
<sequence length="105" mass="11787">MVESQQHQQYIEHAVEAADAAILNAQEAEHELQGAITLADPVAIQRAQAKLGSAKRQVREAQGQIQSYDSQKYGQQLEQTIQQLHQAAQDLEASEDKFHTPRQIR</sequence>
<name>A0A7X3FME5_9BACL</name>